<feature type="compositionally biased region" description="Pro residues" evidence="3">
    <location>
        <begin position="70"/>
        <end position="91"/>
    </location>
</feature>
<accession>U6GEM6</accession>
<dbReference type="AlphaFoldDB" id="U6GEM6"/>
<keyword evidence="2" id="KW-0067">ATP-binding</keyword>
<dbReference type="GeneID" id="25271621"/>
<feature type="compositionally biased region" description="Low complexity" evidence="3">
    <location>
        <begin position="110"/>
        <end position="124"/>
    </location>
</feature>
<reference evidence="4" key="2">
    <citation type="submission" date="2013-10" db="EMBL/GenBank/DDBJ databases">
        <authorList>
            <person name="Aslett M."/>
        </authorList>
    </citation>
    <scope>NUCLEOTIDE SEQUENCE</scope>
    <source>
        <strain evidence="4">Houghton</strain>
    </source>
</reference>
<dbReference type="VEuPathDB" id="ToxoDB:EAH_00035510"/>
<gene>
    <name evidence="4" type="ORF">EAH_00035510</name>
</gene>
<dbReference type="GO" id="GO:0005524">
    <property type="term" value="F:ATP binding"/>
    <property type="evidence" value="ECO:0007669"/>
    <property type="project" value="UniProtKB-KW"/>
</dbReference>
<name>U6GEM6_EIMAC</name>
<keyword evidence="5" id="KW-1185">Reference proteome</keyword>
<evidence type="ECO:0000256" key="2">
    <source>
        <dbReference type="ARBA" id="ARBA00022840"/>
    </source>
</evidence>
<keyword evidence="1" id="KW-0547">Nucleotide-binding</keyword>
<dbReference type="OrthoDB" id="328905at2759"/>
<dbReference type="GO" id="GO:0016887">
    <property type="term" value="F:ATP hydrolysis activity"/>
    <property type="evidence" value="ECO:0007669"/>
    <property type="project" value="InterPro"/>
</dbReference>
<dbReference type="EMBL" id="HG670893">
    <property type="protein sequence ID" value="CDI78600.1"/>
    <property type="molecule type" value="Genomic_DNA"/>
</dbReference>
<dbReference type="NCBIfam" id="NF040713">
    <property type="entry name" value="ZapE"/>
    <property type="match status" value="1"/>
</dbReference>
<evidence type="ECO:0000313" key="5">
    <source>
        <dbReference type="Proteomes" id="UP000018050"/>
    </source>
</evidence>
<sequence>MHATATPFNSSLAASSLQPLSLRRLYAAISALSFSSSAASLQHHQHHLPSIHFEGQQRSSGGPHQGGPPQMGPHPGGPPQRGPHPGVPPVRDPNHGGPQKRVLHQRSPYRGGPHQRGPPQRGPQTVGVWGGLNEFASWCLLEQRRCMQEHPHIRDAVLLPPESERNWRPLPLQGAPKFTPRLNNLQQNFFELDPDNPRIRFVVFSLEPFVFAREAGSDLQVVHITDAMIMKRLFEGLFSLGVVVVATSNRPPDDLYLGGLNRERFISFIPLLKTFCNIHHIETQKDYRLAKGAKSSGSLFFVPSRAKEIIFKQIEEAAGGSLESGSIPLAANRTLRVPGMRKGYAVFTFDDLCGDNVGAVDYLYISSVLHSLSIRNIPDLHRMEEHPNEIRRFISLIDVLYERNVRVIFDAEAPLFRLLGIPSAVQLVENMRKKIQQKFCSLKEALEQLKPRKEFFREVDGWRGQRLSWGFLLIEDIDVEEVQQQMKRII</sequence>
<dbReference type="Pfam" id="PF03969">
    <property type="entry name" value="AFG1_ATPase"/>
    <property type="match status" value="1"/>
</dbReference>
<protein>
    <submittedName>
        <fullName evidence="4">ATPase, AFG1 family domain-containing protein, putative</fullName>
    </submittedName>
</protein>
<dbReference type="GO" id="GO:0005739">
    <property type="term" value="C:mitochondrion"/>
    <property type="evidence" value="ECO:0007669"/>
    <property type="project" value="TreeGrafter"/>
</dbReference>
<dbReference type="Proteomes" id="UP000018050">
    <property type="component" value="Unassembled WGS sequence"/>
</dbReference>
<evidence type="ECO:0000256" key="1">
    <source>
        <dbReference type="ARBA" id="ARBA00022741"/>
    </source>
</evidence>
<organism evidence="4 5">
    <name type="scientific">Eimeria acervulina</name>
    <name type="common">Coccidian parasite</name>
    <dbReference type="NCBI Taxonomy" id="5801"/>
    <lineage>
        <taxon>Eukaryota</taxon>
        <taxon>Sar</taxon>
        <taxon>Alveolata</taxon>
        <taxon>Apicomplexa</taxon>
        <taxon>Conoidasida</taxon>
        <taxon>Coccidia</taxon>
        <taxon>Eucoccidiorida</taxon>
        <taxon>Eimeriorina</taxon>
        <taxon>Eimeriidae</taxon>
        <taxon>Eimeria</taxon>
    </lineage>
</organism>
<dbReference type="PANTHER" id="PTHR12169:SF6">
    <property type="entry name" value="AFG1-LIKE ATPASE"/>
    <property type="match status" value="1"/>
</dbReference>
<reference evidence="4" key="1">
    <citation type="submission" date="2013-10" db="EMBL/GenBank/DDBJ databases">
        <title>Genomic analysis of the causative agents of coccidiosis in chickens.</title>
        <authorList>
            <person name="Reid A.J."/>
            <person name="Blake D."/>
            <person name="Billington K."/>
            <person name="Browne H."/>
            <person name="Dunn M."/>
            <person name="Hung S."/>
            <person name="Kawahara F."/>
            <person name="Miranda-Saavedra D."/>
            <person name="Mourier T."/>
            <person name="Nagra H."/>
            <person name="Otto T.D."/>
            <person name="Rawlings N."/>
            <person name="Sanchez A."/>
            <person name="Sanders M."/>
            <person name="Subramaniam C."/>
            <person name="Tay Y."/>
            <person name="Dear P."/>
            <person name="Doerig C."/>
            <person name="Gruber A."/>
            <person name="Parkinson J."/>
            <person name="Shirley M."/>
            <person name="Wan K.L."/>
            <person name="Berriman M."/>
            <person name="Tomley F."/>
            <person name="Pain A."/>
        </authorList>
    </citation>
    <scope>NUCLEOTIDE SEQUENCE</scope>
    <source>
        <strain evidence="4">Houghton</strain>
    </source>
</reference>
<dbReference type="InterPro" id="IPR005654">
    <property type="entry name" value="ATPase_AFG1-like"/>
</dbReference>
<dbReference type="PANTHER" id="PTHR12169">
    <property type="entry name" value="ATPASE N2B"/>
    <property type="match status" value="1"/>
</dbReference>
<evidence type="ECO:0000256" key="3">
    <source>
        <dbReference type="SAM" id="MobiDB-lite"/>
    </source>
</evidence>
<feature type="region of interest" description="Disordered" evidence="3">
    <location>
        <begin position="53"/>
        <end position="127"/>
    </location>
</feature>
<proteinExistence type="predicted"/>
<evidence type="ECO:0000313" key="4">
    <source>
        <dbReference type="EMBL" id="CDI78600.1"/>
    </source>
</evidence>
<feature type="compositionally biased region" description="Low complexity" evidence="3">
    <location>
        <begin position="53"/>
        <end position="62"/>
    </location>
</feature>
<dbReference type="RefSeq" id="XP_013251188.1">
    <property type="nucleotide sequence ID" value="XM_013395734.1"/>
</dbReference>